<proteinExistence type="inferred from homology"/>
<dbReference type="Gene3D" id="3.40.50.410">
    <property type="entry name" value="von Willebrand factor, type A domain"/>
    <property type="match status" value="1"/>
</dbReference>
<evidence type="ECO:0000256" key="11">
    <source>
        <dbReference type="ARBA" id="ARBA00022840"/>
    </source>
</evidence>
<evidence type="ECO:0000256" key="1">
    <source>
        <dbReference type="ARBA" id="ARBA00004123"/>
    </source>
</evidence>
<dbReference type="PIRSF" id="PIRSF003033">
    <property type="entry name" value="Ku70"/>
    <property type="match status" value="1"/>
</dbReference>
<keyword evidence="8" id="KW-0227">DNA damage</keyword>
<dbReference type="CDD" id="cd01458">
    <property type="entry name" value="vWA_ku"/>
    <property type="match status" value="1"/>
</dbReference>
<evidence type="ECO:0000256" key="18">
    <source>
        <dbReference type="ARBA" id="ARBA00031811"/>
    </source>
</evidence>
<sequence length="671" mass="74903">MADPLTDNRPGEEEDEDEEELDDSSYKTIKDAVLFAIDVSPTMLEQPPLPDDKKAERDSPTSAALKCAYQLMQQRIISNPNDMMGILLFGTEKTDLKDGDNTFQHCYLLSDLDVPSAQDVKQLRDMVENEEEAAKLLRPAAEGATIATVLFCANQIFTTKAPNFSSRRLFLVTDNDYPIIAKHDKDTAVTRARDLYDLGCTIDLFPISRVDHAFDRSRFYDDLVYPSSPSDPEAPVSTLSTTKVATSGDGISLLKQLLSSINSKAAPRRALFSLPLEIGPELRIGVKGFILIKRQEHVKSCYVWVGGEKVQIATGSTSHLADDTARTVEKGELRKAYKFGGETITFTPDEFIQIRQCFGDPVIRIIGFKPLSAASIWANIGKATFMYPSEAEFVGSTRVFSALQQKLLKSKRMAVAWFVARKNAAPVIAAIIPAAEKYDDNDEQTMPPGLWLIPLPFADDLRQPPDQGTTLKTTEELTDKMRIVIEQLQLPKGIYDPSKYPNPDLQWFYRILQAMALEEEVPTKPDDRTIPKYRQIDKRASQYIEDFGNAFNEVYQSAKKPGKTANLVSRKRGGASNAVKDEDDEVDAKSKPARKKIKQESKTQEVEMDLDEVEEGGLTDAQMGELNDRGKLSKETVGSLKDFLKARKQSTAGKKVELVERVQDYLESKGL</sequence>
<dbReference type="EMBL" id="ML978069">
    <property type="protein sequence ID" value="KAF2015206.1"/>
    <property type="molecule type" value="Genomic_DNA"/>
</dbReference>
<dbReference type="AlphaFoldDB" id="A0A6A5XQN3"/>
<evidence type="ECO:0000256" key="12">
    <source>
        <dbReference type="ARBA" id="ARBA00022895"/>
    </source>
</evidence>
<evidence type="ECO:0000256" key="19">
    <source>
        <dbReference type="ARBA" id="ARBA00047995"/>
    </source>
</evidence>
<evidence type="ECO:0000256" key="7">
    <source>
        <dbReference type="ARBA" id="ARBA00022741"/>
    </source>
</evidence>
<evidence type="ECO:0000256" key="16">
    <source>
        <dbReference type="ARBA" id="ARBA00023242"/>
    </source>
</evidence>
<keyword evidence="16" id="KW-0539">Nucleus</keyword>
<dbReference type="OrthoDB" id="3249161at2759"/>
<evidence type="ECO:0000313" key="23">
    <source>
        <dbReference type="EMBL" id="KAF2015206.1"/>
    </source>
</evidence>
<keyword evidence="11" id="KW-0067">ATP-binding</keyword>
<dbReference type="PANTHER" id="PTHR12604:SF2">
    <property type="entry name" value="X-RAY REPAIR CROSS-COMPLEMENTING PROTEIN 6"/>
    <property type="match status" value="1"/>
</dbReference>
<keyword evidence="7" id="KW-0547">Nucleotide-binding</keyword>
<dbReference type="GO" id="GO:0003690">
    <property type="term" value="F:double-stranded DNA binding"/>
    <property type="evidence" value="ECO:0007669"/>
    <property type="project" value="TreeGrafter"/>
</dbReference>
<dbReference type="InterPro" id="IPR003034">
    <property type="entry name" value="SAP_dom"/>
</dbReference>
<dbReference type="GeneID" id="54285146"/>
<dbReference type="Pfam" id="PF03730">
    <property type="entry name" value="Ku_C"/>
    <property type="match status" value="1"/>
</dbReference>
<dbReference type="CDD" id="cd00788">
    <property type="entry name" value="KU70"/>
    <property type="match status" value="1"/>
</dbReference>
<dbReference type="Pfam" id="PF03731">
    <property type="entry name" value="Ku_N"/>
    <property type="match status" value="1"/>
</dbReference>
<name>A0A6A5XQN3_9PLEO</name>
<dbReference type="InterPro" id="IPR006164">
    <property type="entry name" value="DNA_bd_Ku70/Ku80"/>
</dbReference>
<dbReference type="FunFam" id="1.10.1600.10:FF:000004">
    <property type="entry name" value="ATP-dependent DNA helicase II subunit 1"/>
    <property type="match status" value="1"/>
</dbReference>
<dbReference type="EC" id="3.6.4.12" evidence="4"/>
<dbReference type="SUPFAM" id="SSF100939">
    <property type="entry name" value="SPOC domain-like"/>
    <property type="match status" value="1"/>
</dbReference>
<evidence type="ECO:0000259" key="22">
    <source>
        <dbReference type="PROSITE" id="PS50800"/>
    </source>
</evidence>
<evidence type="ECO:0000256" key="8">
    <source>
        <dbReference type="ARBA" id="ARBA00022763"/>
    </source>
</evidence>
<dbReference type="FunFam" id="4.10.970.10:FF:000003">
    <property type="entry name" value="ATP-dependent DNA helicase II subunit 1"/>
    <property type="match status" value="1"/>
</dbReference>
<dbReference type="GO" id="GO:0003684">
    <property type="term" value="F:damaged DNA binding"/>
    <property type="evidence" value="ECO:0007669"/>
    <property type="project" value="InterPro"/>
</dbReference>
<feature type="active site" description="Schiff-base intermediate with DNA; for 5'-deoxyribose-5-phosphate lyase activity" evidence="20">
    <location>
        <position position="27"/>
    </location>
</feature>
<feature type="compositionally biased region" description="Acidic residues" evidence="21">
    <location>
        <begin position="12"/>
        <end position="23"/>
    </location>
</feature>
<comment type="similarity">
    <text evidence="3">Belongs to the ku70 family.</text>
</comment>
<dbReference type="InterPro" id="IPR027388">
    <property type="entry name" value="Ku70_bridge/pillars_dom_sf"/>
</dbReference>
<dbReference type="InterPro" id="IPR005160">
    <property type="entry name" value="Ku_C"/>
</dbReference>
<dbReference type="GO" id="GO:0043564">
    <property type="term" value="C:Ku70:Ku80 complex"/>
    <property type="evidence" value="ECO:0007669"/>
    <property type="project" value="InterPro"/>
</dbReference>
<dbReference type="Gene3D" id="1.10.720.30">
    <property type="entry name" value="SAP domain"/>
    <property type="match status" value="1"/>
</dbReference>
<evidence type="ECO:0000256" key="10">
    <source>
        <dbReference type="ARBA" id="ARBA00022806"/>
    </source>
</evidence>
<protein>
    <recommendedName>
        <fullName evidence="5">ATP-dependent DNA helicase II subunit 1</fullName>
        <ecNumber evidence="4">3.6.4.12</ecNumber>
    </recommendedName>
    <alternativeName>
        <fullName evidence="18">ATP-dependent DNA helicase II subunit Ku70</fullName>
    </alternativeName>
</protein>
<dbReference type="Gene3D" id="1.10.1600.10">
    <property type="match status" value="1"/>
</dbReference>
<dbReference type="InterPro" id="IPR016194">
    <property type="entry name" value="SPOC-like_C_dom_sf"/>
</dbReference>
<dbReference type="Gene3D" id="2.40.290.10">
    <property type="match status" value="1"/>
</dbReference>
<evidence type="ECO:0000256" key="6">
    <source>
        <dbReference type="ARBA" id="ARBA00022454"/>
    </source>
</evidence>
<evidence type="ECO:0000256" key="14">
    <source>
        <dbReference type="ARBA" id="ARBA00023172"/>
    </source>
</evidence>
<dbReference type="FunFam" id="2.40.290.10:FF:000001">
    <property type="entry name" value="X-ray repair cross complementing 6"/>
    <property type="match status" value="1"/>
</dbReference>
<keyword evidence="9" id="KW-0378">Hydrolase</keyword>
<dbReference type="PROSITE" id="PS50800">
    <property type="entry name" value="SAP"/>
    <property type="match status" value="1"/>
</dbReference>
<accession>A0A6A5XQN3</accession>
<dbReference type="SMART" id="SM00513">
    <property type="entry name" value="SAP"/>
    <property type="match status" value="1"/>
</dbReference>
<keyword evidence="13" id="KW-0238">DNA-binding</keyword>
<dbReference type="GO" id="GO:0042162">
    <property type="term" value="F:telomeric DNA binding"/>
    <property type="evidence" value="ECO:0007669"/>
    <property type="project" value="InterPro"/>
</dbReference>
<gene>
    <name evidence="23" type="ORF">BU24DRAFT_421519</name>
</gene>
<dbReference type="Pfam" id="PF02735">
    <property type="entry name" value="Ku"/>
    <property type="match status" value="1"/>
</dbReference>
<feature type="domain" description="SAP" evidence="22">
    <location>
        <begin position="632"/>
        <end position="666"/>
    </location>
</feature>
<evidence type="ECO:0000256" key="21">
    <source>
        <dbReference type="SAM" id="MobiDB-lite"/>
    </source>
</evidence>
<dbReference type="GO" id="GO:0005524">
    <property type="term" value="F:ATP binding"/>
    <property type="evidence" value="ECO:0007669"/>
    <property type="project" value="UniProtKB-KW"/>
</dbReference>
<keyword evidence="15" id="KW-0234">DNA repair</keyword>
<dbReference type="SMART" id="SM00559">
    <property type="entry name" value="Ku78"/>
    <property type="match status" value="1"/>
</dbReference>
<evidence type="ECO:0000256" key="2">
    <source>
        <dbReference type="ARBA" id="ARBA00004574"/>
    </source>
</evidence>
<evidence type="ECO:0000313" key="24">
    <source>
        <dbReference type="Proteomes" id="UP000799778"/>
    </source>
</evidence>
<dbReference type="InterPro" id="IPR047087">
    <property type="entry name" value="KU70_core_dom"/>
</dbReference>
<keyword evidence="14" id="KW-0233">DNA recombination</keyword>
<feature type="region of interest" description="Disordered" evidence="21">
    <location>
        <begin position="1"/>
        <end position="26"/>
    </location>
</feature>
<keyword evidence="24" id="KW-1185">Reference proteome</keyword>
<comment type="function">
    <text evidence="17">Single-stranded DNA-dependent ATP-dependent helicase. Involved in non-homologous end joining (NHEJ) DNA double strand break repair. DNA-binding is sequence-independent but has a high affinity to nicks in double-stranded DNA and to the ends of duplex DNA. Binds to naturally occurring chromosomal ends, and therefore provides chromosomal end protection. Required also for telomere recombination to repair telomeric ends in the absence of telomerase. KU70, of the KU70/KU80 heterodimer, binds to the stem loop of TLC1, the RNA component of telomerase. Involved in telomere maintenance. Interacts with telomeric repeats and subtelomeric sequences thereby controlling telomere length and protecting against subtelomeric rearrangement. Maintains telomeric chromatin, which is involved in silencing the expression of genes located at the telomere. Required for mating-type switching.</text>
</comment>
<evidence type="ECO:0000256" key="4">
    <source>
        <dbReference type="ARBA" id="ARBA00012551"/>
    </source>
</evidence>
<dbReference type="InterPro" id="IPR005161">
    <property type="entry name" value="Ku_N"/>
</dbReference>
<evidence type="ECO:0000256" key="15">
    <source>
        <dbReference type="ARBA" id="ARBA00023204"/>
    </source>
</evidence>
<feature type="region of interest" description="Disordered" evidence="21">
    <location>
        <begin position="561"/>
        <end position="633"/>
    </location>
</feature>
<dbReference type="GO" id="GO:0006310">
    <property type="term" value="P:DNA recombination"/>
    <property type="evidence" value="ECO:0007669"/>
    <property type="project" value="UniProtKB-KW"/>
</dbReference>
<reference evidence="23" key="1">
    <citation type="journal article" date="2020" name="Stud. Mycol.">
        <title>101 Dothideomycetes genomes: a test case for predicting lifestyles and emergence of pathogens.</title>
        <authorList>
            <person name="Haridas S."/>
            <person name="Albert R."/>
            <person name="Binder M."/>
            <person name="Bloem J."/>
            <person name="Labutti K."/>
            <person name="Salamov A."/>
            <person name="Andreopoulos B."/>
            <person name="Baker S."/>
            <person name="Barry K."/>
            <person name="Bills G."/>
            <person name="Bluhm B."/>
            <person name="Cannon C."/>
            <person name="Castanera R."/>
            <person name="Culley D."/>
            <person name="Daum C."/>
            <person name="Ezra D."/>
            <person name="Gonzalez J."/>
            <person name="Henrissat B."/>
            <person name="Kuo A."/>
            <person name="Liang C."/>
            <person name="Lipzen A."/>
            <person name="Lutzoni F."/>
            <person name="Magnuson J."/>
            <person name="Mondo S."/>
            <person name="Nolan M."/>
            <person name="Ohm R."/>
            <person name="Pangilinan J."/>
            <person name="Park H.-J."/>
            <person name="Ramirez L."/>
            <person name="Alfaro M."/>
            <person name="Sun H."/>
            <person name="Tritt A."/>
            <person name="Yoshinaga Y."/>
            <person name="Zwiers L.-H."/>
            <person name="Turgeon B."/>
            <person name="Goodwin S."/>
            <person name="Spatafora J."/>
            <person name="Crous P."/>
            <person name="Grigoriev I."/>
        </authorList>
    </citation>
    <scope>NUCLEOTIDE SEQUENCE</scope>
    <source>
        <strain evidence="23">CBS 175.79</strain>
    </source>
</reference>
<keyword evidence="12" id="KW-0779">Telomere</keyword>
<dbReference type="Proteomes" id="UP000799778">
    <property type="component" value="Unassembled WGS sequence"/>
</dbReference>
<evidence type="ECO:0000256" key="20">
    <source>
        <dbReference type="PIRSR" id="PIRSR003033-1"/>
    </source>
</evidence>
<organism evidence="23 24">
    <name type="scientific">Aaosphaeria arxii CBS 175.79</name>
    <dbReference type="NCBI Taxonomy" id="1450172"/>
    <lineage>
        <taxon>Eukaryota</taxon>
        <taxon>Fungi</taxon>
        <taxon>Dikarya</taxon>
        <taxon>Ascomycota</taxon>
        <taxon>Pezizomycotina</taxon>
        <taxon>Dothideomycetes</taxon>
        <taxon>Pleosporomycetidae</taxon>
        <taxon>Pleosporales</taxon>
        <taxon>Pleosporales incertae sedis</taxon>
        <taxon>Aaosphaeria</taxon>
    </lineage>
</organism>
<evidence type="ECO:0000256" key="13">
    <source>
        <dbReference type="ARBA" id="ARBA00023125"/>
    </source>
</evidence>
<dbReference type="FunFam" id="3.40.50.410:FF:000071">
    <property type="entry name" value="ATP-dependent DNA helicase II subunit 1"/>
    <property type="match status" value="1"/>
</dbReference>
<dbReference type="PANTHER" id="PTHR12604">
    <property type="entry name" value="KU AUTOANTIGEN DNA HELICASE"/>
    <property type="match status" value="1"/>
</dbReference>
<evidence type="ECO:0000256" key="5">
    <source>
        <dbReference type="ARBA" id="ARBA00021796"/>
    </source>
</evidence>
<feature type="compositionally biased region" description="Acidic residues" evidence="21">
    <location>
        <begin position="606"/>
        <end position="617"/>
    </location>
</feature>
<dbReference type="GO" id="GO:0016787">
    <property type="term" value="F:hydrolase activity"/>
    <property type="evidence" value="ECO:0007669"/>
    <property type="project" value="UniProtKB-KW"/>
</dbReference>
<dbReference type="SUPFAM" id="SSF68906">
    <property type="entry name" value="SAP domain"/>
    <property type="match status" value="1"/>
</dbReference>
<dbReference type="GO" id="GO:0006303">
    <property type="term" value="P:double-strand break repair via nonhomologous end joining"/>
    <property type="evidence" value="ECO:0007669"/>
    <property type="project" value="InterPro"/>
</dbReference>
<dbReference type="SUPFAM" id="SSF53300">
    <property type="entry name" value="vWA-like"/>
    <property type="match status" value="1"/>
</dbReference>
<keyword evidence="10 23" id="KW-0347">Helicase</keyword>
<dbReference type="InterPro" id="IPR036465">
    <property type="entry name" value="vWFA_dom_sf"/>
</dbReference>
<evidence type="ECO:0000256" key="3">
    <source>
        <dbReference type="ARBA" id="ARBA00005240"/>
    </source>
</evidence>
<dbReference type="GO" id="GO:0000781">
    <property type="term" value="C:chromosome, telomeric region"/>
    <property type="evidence" value="ECO:0007669"/>
    <property type="project" value="UniProtKB-SubCell"/>
</dbReference>
<dbReference type="InterPro" id="IPR036361">
    <property type="entry name" value="SAP_dom_sf"/>
</dbReference>
<dbReference type="GO" id="GO:0003678">
    <property type="term" value="F:DNA helicase activity"/>
    <property type="evidence" value="ECO:0007669"/>
    <property type="project" value="UniProtKB-EC"/>
</dbReference>
<dbReference type="Pfam" id="PF02037">
    <property type="entry name" value="SAP"/>
    <property type="match status" value="1"/>
</dbReference>
<keyword evidence="6" id="KW-0158">Chromosome</keyword>
<dbReference type="RefSeq" id="XP_033383545.1">
    <property type="nucleotide sequence ID" value="XM_033527749.1"/>
</dbReference>
<evidence type="ECO:0000256" key="9">
    <source>
        <dbReference type="ARBA" id="ARBA00022801"/>
    </source>
</evidence>
<dbReference type="GO" id="GO:0000723">
    <property type="term" value="P:telomere maintenance"/>
    <property type="evidence" value="ECO:0007669"/>
    <property type="project" value="InterPro"/>
</dbReference>
<dbReference type="Gene3D" id="4.10.970.10">
    <property type="entry name" value="Ku70, bridge and pillars"/>
    <property type="match status" value="1"/>
</dbReference>
<evidence type="ECO:0000256" key="17">
    <source>
        <dbReference type="ARBA" id="ARBA00024890"/>
    </source>
</evidence>
<dbReference type="NCBIfam" id="TIGR00578">
    <property type="entry name" value="ku70"/>
    <property type="match status" value="1"/>
</dbReference>
<dbReference type="InterPro" id="IPR006165">
    <property type="entry name" value="Ku70"/>
</dbReference>
<comment type="catalytic activity">
    <reaction evidence="19">
        <text>ATP + H2O = ADP + phosphate + H(+)</text>
        <dbReference type="Rhea" id="RHEA:13065"/>
        <dbReference type="ChEBI" id="CHEBI:15377"/>
        <dbReference type="ChEBI" id="CHEBI:15378"/>
        <dbReference type="ChEBI" id="CHEBI:30616"/>
        <dbReference type="ChEBI" id="CHEBI:43474"/>
        <dbReference type="ChEBI" id="CHEBI:456216"/>
        <dbReference type="EC" id="3.6.4.12"/>
    </reaction>
</comment>
<comment type="subcellular location">
    <subcellularLocation>
        <location evidence="2">Chromosome</location>
        <location evidence="2">Telomere</location>
    </subcellularLocation>
    <subcellularLocation>
        <location evidence="1">Nucleus</location>
    </subcellularLocation>
</comment>